<dbReference type="PANTHER" id="PTHR35333">
    <property type="entry name" value="BETA-LACTAMASE"/>
    <property type="match status" value="1"/>
</dbReference>
<evidence type="ECO:0000313" key="5">
    <source>
        <dbReference type="Proteomes" id="UP000199206"/>
    </source>
</evidence>
<reference evidence="5" key="1">
    <citation type="submission" date="2016-10" db="EMBL/GenBank/DDBJ databases">
        <authorList>
            <person name="Varghese N."/>
            <person name="Submissions S."/>
        </authorList>
    </citation>
    <scope>NUCLEOTIDE SEQUENCE [LARGE SCALE GENOMIC DNA]</scope>
    <source>
        <strain evidence="5">S6-262</strain>
    </source>
</reference>
<evidence type="ECO:0000259" key="3">
    <source>
        <dbReference type="Pfam" id="PF13354"/>
    </source>
</evidence>
<dbReference type="SUPFAM" id="SSF56601">
    <property type="entry name" value="beta-lactamase/transpeptidase-like"/>
    <property type="match status" value="1"/>
</dbReference>
<dbReference type="Gene3D" id="3.40.710.10">
    <property type="entry name" value="DD-peptidase/beta-lactamase superfamily"/>
    <property type="match status" value="1"/>
</dbReference>
<dbReference type="PANTHER" id="PTHR35333:SF5">
    <property type="entry name" value="CONSERVED LIPOPROTEIN LPQF-RELATED"/>
    <property type="match status" value="1"/>
</dbReference>
<evidence type="ECO:0000256" key="2">
    <source>
        <dbReference type="SAM" id="SignalP"/>
    </source>
</evidence>
<feature type="signal peptide" evidence="2">
    <location>
        <begin position="1"/>
        <end position="18"/>
    </location>
</feature>
<proteinExistence type="predicted"/>
<dbReference type="InterPro" id="IPR000871">
    <property type="entry name" value="Beta-lactam_class-A"/>
</dbReference>
<dbReference type="Pfam" id="PF13354">
    <property type="entry name" value="Beta-lactamase2"/>
    <property type="match status" value="1"/>
</dbReference>
<comment type="catalytic activity">
    <reaction evidence="1">
        <text>a beta-lactam + H2O = a substituted beta-amino acid</text>
        <dbReference type="Rhea" id="RHEA:20401"/>
        <dbReference type="ChEBI" id="CHEBI:15377"/>
        <dbReference type="ChEBI" id="CHEBI:35627"/>
        <dbReference type="ChEBI" id="CHEBI:140347"/>
        <dbReference type="EC" id="3.5.2.6"/>
    </reaction>
</comment>
<evidence type="ECO:0000313" key="4">
    <source>
        <dbReference type="EMBL" id="SEM48691.1"/>
    </source>
</evidence>
<evidence type="ECO:0000256" key="1">
    <source>
        <dbReference type="ARBA" id="ARBA00001526"/>
    </source>
</evidence>
<organism evidence="4 5">
    <name type="scientific">Sphingomonas gellani</name>
    <dbReference type="NCBI Taxonomy" id="1166340"/>
    <lineage>
        <taxon>Bacteria</taxon>
        <taxon>Pseudomonadati</taxon>
        <taxon>Pseudomonadota</taxon>
        <taxon>Alphaproteobacteria</taxon>
        <taxon>Sphingomonadales</taxon>
        <taxon>Sphingomonadaceae</taxon>
        <taxon>Sphingomonas</taxon>
    </lineage>
</organism>
<protein>
    <submittedName>
        <fullName evidence="4">Beta-lactamase enzyme family protein</fullName>
    </submittedName>
</protein>
<dbReference type="RefSeq" id="WP_244501339.1">
    <property type="nucleotide sequence ID" value="NZ_FOCF01000001.1"/>
</dbReference>
<accession>A0A1H7YS22</accession>
<sequence>MRRRLAATLLLAAAPAAAQQPPAPAAATTVAADPAVRARADQLSLFLGGSGDAESLFSPAFRSAIPAEQFRGIADNLTADLGQPRGVARVRAFGQGRAEIVIGFERGSATIDLALEPGDPHRIAELRITARALANDSMAAVGSAVAALPGHAAIGVYAFGDGAPQPLLEQDADHAMPLGSAFKLWVLAEAERQVAAGQRRWADVVRLGPPSLPSGITQGWPRGEPVTVQTLATLMISISDNSATDTLMRTLGRAAVDRAAAGSGLSTPVLTTREAFVLKGDAALRWRWSAMTPPARAALLARDQARFDVTPLATGIFAKGPVATDTAEWFASPRATAALLDRLRQSSDATTRDILAINPGVPTTVAERFGYLGFKGGSEPGVLTLNYLLRTRSGHAYAVAAAWHRTDGETPEAPFAALVTRALTLLADR</sequence>
<dbReference type="InterPro" id="IPR012338">
    <property type="entry name" value="Beta-lactam/transpept-like"/>
</dbReference>
<dbReference type="AlphaFoldDB" id="A0A1H7YS22"/>
<keyword evidence="5" id="KW-1185">Reference proteome</keyword>
<dbReference type="STRING" id="1166340.SAMN05192583_0374"/>
<dbReference type="Proteomes" id="UP000199206">
    <property type="component" value="Unassembled WGS sequence"/>
</dbReference>
<gene>
    <name evidence="4" type="ORF">SAMN05192583_0374</name>
</gene>
<dbReference type="GO" id="GO:0030655">
    <property type="term" value="P:beta-lactam antibiotic catabolic process"/>
    <property type="evidence" value="ECO:0007669"/>
    <property type="project" value="InterPro"/>
</dbReference>
<dbReference type="GO" id="GO:0046677">
    <property type="term" value="P:response to antibiotic"/>
    <property type="evidence" value="ECO:0007669"/>
    <property type="project" value="InterPro"/>
</dbReference>
<keyword evidence="2" id="KW-0732">Signal</keyword>
<feature type="chain" id="PRO_5011462946" evidence="2">
    <location>
        <begin position="19"/>
        <end position="429"/>
    </location>
</feature>
<feature type="domain" description="Beta-lactamase class A catalytic" evidence="3">
    <location>
        <begin position="168"/>
        <end position="355"/>
    </location>
</feature>
<dbReference type="InterPro" id="IPR045155">
    <property type="entry name" value="Beta-lactam_cat"/>
</dbReference>
<name>A0A1H7YS22_9SPHN</name>
<dbReference type="GO" id="GO:0008800">
    <property type="term" value="F:beta-lactamase activity"/>
    <property type="evidence" value="ECO:0007669"/>
    <property type="project" value="UniProtKB-EC"/>
</dbReference>
<dbReference type="EMBL" id="FOCF01000001">
    <property type="protein sequence ID" value="SEM48691.1"/>
    <property type="molecule type" value="Genomic_DNA"/>
</dbReference>